<dbReference type="InterPro" id="IPR011006">
    <property type="entry name" value="CheY-like_superfamily"/>
</dbReference>
<sequence length="149" mass="16643">MSDSASEPSILLVEDDQMDIMNVQRELRKHNIEVPLHVARNGREALQLLRGENGQEPIAKPSVVMLDINMPRMNGLELLEALRSDAEFVGLNVFIMTTSDLETDRLKARDLAVSGYIIKPLSFDKFGEGGSTVDGFSLFLDLLQLKEKN</sequence>
<dbReference type="InterPro" id="IPR052893">
    <property type="entry name" value="TCS_response_regulator"/>
</dbReference>
<evidence type="ECO:0000313" key="3">
    <source>
        <dbReference type="EMBL" id="MBG8552600.1"/>
    </source>
</evidence>
<feature type="domain" description="Response regulatory" evidence="2">
    <location>
        <begin position="9"/>
        <end position="134"/>
    </location>
</feature>
<comment type="caution">
    <text evidence="3">The sequence shown here is derived from an EMBL/GenBank/DDBJ whole genome shotgun (WGS) entry which is preliminary data.</text>
</comment>
<dbReference type="SUPFAM" id="SSF52172">
    <property type="entry name" value="CheY-like"/>
    <property type="match status" value="1"/>
</dbReference>
<feature type="modified residue" description="4-aspartylphosphate" evidence="1">
    <location>
        <position position="67"/>
    </location>
</feature>
<organism evidence="3 4">
    <name type="scientific">Hymenobacter guriensis</name>
    <dbReference type="NCBI Taxonomy" id="2793065"/>
    <lineage>
        <taxon>Bacteria</taxon>
        <taxon>Pseudomonadati</taxon>
        <taxon>Bacteroidota</taxon>
        <taxon>Cytophagia</taxon>
        <taxon>Cytophagales</taxon>
        <taxon>Hymenobacteraceae</taxon>
        <taxon>Hymenobacter</taxon>
    </lineage>
</organism>
<gene>
    <name evidence="3" type="ORF">I5L79_03530</name>
</gene>
<proteinExistence type="predicted"/>
<dbReference type="InterPro" id="IPR001789">
    <property type="entry name" value="Sig_transdc_resp-reg_receiver"/>
</dbReference>
<protein>
    <submittedName>
        <fullName evidence="3">Response regulator</fullName>
    </submittedName>
</protein>
<dbReference type="Gene3D" id="3.40.50.2300">
    <property type="match status" value="1"/>
</dbReference>
<keyword evidence="1" id="KW-0597">Phosphoprotein</keyword>
<keyword evidence="4" id="KW-1185">Reference proteome</keyword>
<dbReference type="Pfam" id="PF00072">
    <property type="entry name" value="Response_reg"/>
    <property type="match status" value="1"/>
</dbReference>
<name>A0ABS0KXW8_9BACT</name>
<accession>A0ABS0KXW8</accession>
<dbReference type="PROSITE" id="PS50110">
    <property type="entry name" value="RESPONSE_REGULATORY"/>
    <property type="match status" value="1"/>
</dbReference>
<dbReference type="CDD" id="cd17557">
    <property type="entry name" value="REC_Rcp-like"/>
    <property type="match status" value="1"/>
</dbReference>
<dbReference type="RefSeq" id="WP_196953657.1">
    <property type="nucleotide sequence ID" value="NZ_JADWYK010000002.1"/>
</dbReference>
<dbReference type="PANTHER" id="PTHR44520">
    <property type="entry name" value="RESPONSE REGULATOR RCP1-RELATED"/>
    <property type="match status" value="1"/>
</dbReference>
<evidence type="ECO:0000313" key="4">
    <source>
        <dbReference type="Proteomes" id="UP000601099"/>
    </source>
</evidence>
<evidence type="ECO:0000256" key="1">
    <source>
        <dbReference type="PROSITE-ProRule" id="PRU00169"/>
    </source>
</evidence>
<dbReference type="Proteomes" id="UP000601099">
    <property type="component" value="Unassembled WGS sequence"/>
</dbReference>
<dbReference type="EMBL" id="JADWYK010000002">
    <property type="protein sequence ID" value="MBG8552600.1"/>
    <property type="molecule type" value="Genomic_DNA"/>
</dbReference>
<dbReference type="SMART" id="SM00448">
    <property type="entry name" value="REC"/>
    <property type="match status" value="1"/>
</dbReference>
<reference evidence="3 4" key="1">
    <citation type="submission" date="2020-11" db="EMBL/GenBank/DDBJ databases">
        <title>Hymenobacter sp.</title>
        <authorList>
            <person name="Kim M.K."/>
        </authorList>
    </citation>
    <scope>NUCLEOTIDE SEQUENCE [LARGE SCALE GENOMIC DNA]</scope>
    <source>
        <strain evidence="3 4">BT594</strain>
    </source>
</reference>
<dbReference type="PANTHER" id="PTHR44520:SF2">
    <property type="entry name" value="RESPONSE REGULATOR RCP1"/>
    <property type="match status" value="1"/>
</dbReference>
<evidence type="ECO:0000259" key="2">
    <source>
        <dbReference type="PROSITE" id="PS50110"/>
    </source>
</evidence>